<gene>
    <name evidence="2" type="ORF">LEL_04699</name>
</gene>
<organism evidence="2 3">
    <name type="scientific">Akanthomyces lecanii RCEF 1005</name>
    <dbReference type="NCBI Taxonomy" id="1081108"/>
    <lineage>
        <taxon>Eukaryota</taxon>
        <taxon>Fungi</taxon>
        <taxon>Dikarya</taxon>
        <taxon>Ascomycota</taxon>
        <taxon>Pezizomycotina</taxon>
        <taxon>Sordariomycetes</taxon>
        <taxon>Hypocreomycetidae</taxon>
        <taxon>Hypocreales</taxon>
        <taxon>Cordycipitaceae</taxon>
        <taxon>Akanthomyces</taxon>
        <taxon>Cordyceps confragosa</taxon>
    </lineage>
</organism>
<protein>
    <submittedName>
        <fullName evidence="2">Uncharacterized protein</fullName>
    </submittedName>
</protein>
<evidence type="ECO:0000313" key="3">
    <source>
        <dbReference type="Proteomes" id="UP000076881"/>
    </source>
</evidence>
<dbReference type="OrthoDB" id="5207704at2759"/>
<feature type="region of interest" description="Disordered" evidence="1">
    <location>
        <begin position="159"/>
        <end position="188"/>
    </location>
</feature>
<proteinExistence type="predicted"/>
<evidence type="ECO:0000256" key="1">
    <source>
        <dbReference type="SAM" id="MobiDB-lite"/>
    </source>
</evidence>
<feature type="region of interest" description="Disordered" evidence="1">
    <location>
        <begin position="1"/>
        <end position="35"/>
    </location>
</feature>
<name>A0A168HJW8_CORDF</name>
<sequence>METLPSSATEHRHLPHARGNPSKSSSDPWQSHRHQVRAIAKKLAAADDPFTCQKLGFMCALNGGLAADAATPCPAFTHKHTSVRTHHFELQLQGGAGKGGELLGIASSSLLDSRPVAAAAAASTSIYSGQRGGGARRTFKRDRYTPADLDDDVTLAKSKVPMPCDDNSQNTARAAASPAPTSSSNVQTESVAAVADKAEVAALYETGLLYKDASPRDRGVTLDSIAHDEPTYVMRSAKPRARKQHGGRPRGTAALSDLDLALNLSFSDLGDEESVVQYLMALTASEADAADASSTLSSPTLRALQGMDDASSEAWVVLDNENA</sequence>
<comment type="caution">
    <text evidence="2">The sequence shown here is derived from an EMBL/GenBank/DDBJ whole genome shotgun (WGS) entry which is preliminary data.</text>
</comment>
<dbReference type="EMBL" id="AZHF01000003">
    <property type="protein sequence ID" value="OAA77876.1"/>
    <property type="molecule type" value="Genomic_DNA"/>
</dbReference>
<dbReference type="Proteomes" id="UP000076881">
    <property type="component" value="Unassembled WGS sequence"/>
</dbReference>
<dbReference type="AlphaFoldDB" id="A0A168HJW8"/>
<feature type="compositionally biased region" description="Low complexity" evidence="1">
    <location>
        <begin position="168"/>
        <end position="188"/>
    </location>
</feature>
<accession>A0A168HJW8</accession>
<evidence type="ECO:0000313" key="2">
    <source>
        <dbReference type="EMBL" id="OAA77876.1"/>
    </source>
</evidence>
<keyword evidence="3" id="KW-1185">Reference proteome</keyword>
<reference evidence="2 3" key="1">
    <citation type="journal article" date="2016" name="Genome Biol. Evol.">
        <title>Divergent and convergent evolution of fungal pathogenicity.</title>
        <authorList>
            <person name="Shang Y."/>
            <person name="Xiao G."/>
            <person name="Zheng P."/>
            <person name="Cen K."/>
            <person name="Zhan S."/>
            <person name="Wang C."/>
        </authorList>
    </citation>
    <scope>NUCLEOTIDE SEQUENCE [LARGE SCALE GENOMIC DNA]</scope>
    <source>
        <strain evidence="2 3">RCEF 1005</strain>
    </source>
</reference>